<dbReference type="SUPFAM" id="SSF75304">
    <property type="entry name" value="Amidase signature (AS) enzymes"/>
    <property type="match status" value="1"/>
</dbReference>
<evidence type="ECO:0000313" key="2">
    <source>
        <dbReference type="EMBL" id="KAF2007617.1"/>
    </source>
</evidence>
<evidence type="ECO:0000259" key="1">
    <source>
        <dbReference type="Pfam" id="PF01425"/>
    </source>
</evidence>
<dbReference type="OrthoDB" id="3792226at2759"/>
<dbReference type="EMBL" id="ML977557">
    <property type="protein sequence ID" value="KAF2007617.1"/>
    <property type="molecule type" value="Genomic_DNA"/>
</dbReference>
<dbReference type="InterPro" id="IPR036928">
    <property type="entry name" value="AS_sf"/>
</dbReference>
<accession>A0A6A5X3Z4</accession>
<keyword evidence="3" id="KW-1185">Reference proteome</keyword>
<dbReference type="PANTHER" id="PTHR46310:SF7">
    <property type="entry name" value="AMIDASE 1"/>
    <property type="match status" value="1"/>
</dbReference>
<dbReference type="InterPro" id="IPR023631">
    <property type="entry name" value="Amidase_dom"/>
</dbReference>
<evidence type="ECO:0000313" key="3">
    <source>
        <dbReference type="Proteomes" id="UP000799779"/>
    </source>
</evidence>
<dbReference type="Pfam" id="PF01425">
    <property type="entry name" value="Amidase"/>
    <property type="match status" value="1"/>
</dbReference>
<reference evidence="2" key="1">
    <citation type="journal article" date="2020" name="Stud. Mycol.">
        <title>101 Dothideomycetes genomes: a test case for predicting lifestyles and emergence of pathogens.</title>
        <authorList>
            <person name="Haridas S."/>
            <person name="Albert R."/>
            <person name="Binder M."/>
            <person name="Bloem J."/>
            <person name="Labutti K."/>
            <person name="Salamov A."/>
            <person name="Andreopoulos B."/>
            <person name="Baker S."/>
            <person name="Barry K."/>
            <person name="Bills G."/>
            <person name="Bluhm B."/>
            <person name="Cannon C."/>
            <person name="Castanera R."/>
            <person name="Culley D."/>
            <person name="Daum C."/>
            <person name="Ezra D."/>
            <person name="Gonzalez J."/>
            <person name="Henrissat B."/>
            <person name="Kuo A."/>
            <person name="Liang C."/>
            <person name="Lipzen A."/>
            <person name="Lutzoni F."/>
            <person name="Magnuson J."/>
            <person name="Mondo S."/>
            <person name="Nolan M."/>
            <person name="Ohm R."/>
            <person name="Pangilinan J."/>
            <person name="Park H.-J."/>
            <person name="Ramirez L."/>
            <person name="Alfaro M."/>
            <person name="Sun H."/>
            <person name="Tritt A."/>
            <person name="Yoshinaga Y."/>
            <person name="Zwiers L.-H."/>
            <person name="Turgeon B."/>
            <person name="Goodwin S."/>
            <person name="Spatafora J."/>
            <person name="Crous P."/>
            <person name="Grigoriev I."/>
        </authorList>
    </citation>
    <scope>NUCLEOTIDE SEQUENCE</scope>
    <source>
        <strain evidence="2">CBS 123094</strain>
    </source>
</reference>
<feature type="domain" description="Amidase" evidence="1">
    <location>
        <begin position="157"/>
        <end position="311"/>
    </location>
</feature>
<dbReference type="AlphaFoldDB" id="A0A6A5X3Z4"/>
<gene>
    <name evidence="2" type="ORF">P154DRAFT_593149</name>
</gene>
<dbReference type="PANTHER" id="PTHR46310">
    <property type="entry name" value="AMIDASE 1"/>
    <property type="match status" value="1"/>
</dbReference>
<protein>
    <submittedName>
        <fullName evidence="2">Amidase signature enzyme</fullName>
    </submittedName>
</protein>
<dbReference type="Gene3D" id="3.90.1300.10">
    <property type="entry name" value="Amidase signature (AS) domain"/>
    <property type="match status" value="1"/>
</dbReference>
<organism evidence="2 3">
    <name type="scientific">Amniculicola lignicola CBS 123094</name>
    <dbReference type="NCBI Taxonomy" id="1392246"/>
    <lineage>
        <taxon>Eukaryota</taxon>
        <taxon>Fungi</taxon>
        <taxon>Dikarya</taxon>
        <taxon>Ascomycota</taxon>
        <taxon>Pezizomycotina</taxon>
        <taxon>Dothideomycetes</taxon>
        <taxon>Pleosporomycetidae</taxon>
        <taxon>Pleosporales</taxon>
        <taxon>Amniculicolaceae</taxon>
        <taxon>Amniculicola</taxon>
    </lineage>
</organism>
<proteinExistence type="predicted"/>
<sequence>MEHGTLVTVIGNLDLNYHGVSSSWLESTLESFLVEDDVITPEFFGTVLLVRKGNFDLTFTSVRTRWGTSIVQSVQVHEGTQTTLVTGPYLIHYGRLWQVLRLYDDVQKAFLVTLRPRLDGTFTCLNDGEHGWDCLSVAVQSRLHFQGGSSDLRKYRIAVKDAFNISGVKTSMCNRAYFRLFPMATSTAIAIAGLIDRGVQVLGKTKLSSFLSREEPSESVDYQTAWNPRGDGYQGPGGSSSGSAVAVAAYNWVDVGIGTDTNGSIRRPAQCNGVFGLRISQGVFPSTGMFTVFKRFDVPGIFTRDLNVLTDFAMKWYAAELVAPAITGLPLKLVVLSDNMPTESTPQKQAVMSIVQDLEAYLEIPPIRISLENLWASNPPDDAKGEKLYDFLQEVGASTFLYENFHSGAHFRDEYRKKFQQNPFVSDFVQWRWKIGEKYTLDQFNEGIRRLDVYKQWWLDTVLETGRMNTLVVMQSEEVKPNYRDDKAPGYYIQPAWHPWWISPILGAPEVVVPAGHIPYVSRITGRMEQLPVMASLLSEPSSDLNLLTLVRCFFEHAGRSPVVQSGKVMFEETDIEEIPSTPWEPVPSG</sequence>
<dbReference type="Proteomes" id="UP000799779">
    <property type="component" value="Unassembled WGS sequence"/>
</dbReference>
<name>A0A6A5X3Z4_9PLEO</name>